<dbReference type="Pfam" id="PF00501">
    <property type="entry name" value="AMP-binding"/>
    <property type="match status" value="1"/>
</dbReference>
<evidence type="ECO:0000256" key="1">
    <source>
        <dbReference type="ARBA" id="ARBA00006432"/>
    </source>
</evidence>
<comment type="similarity">
    <text evidence="1">Belongs to the ATP-dependent AMP-binding enzyme family.</text>
</comment>
<accession>A0ABQ9J7U9</accession>
<evidence type="ECO:0000313" key="3">
    <source>
        <dbReference type="EMBL" id="KAJ8973597.1"/>
    </source>
</evidence>
<comment type="caution">
    <text evidence="3">The sequence shown here is derived from an EMBL/GenBank/DDBJ whole genome shotgun (WGS) entry which is preliminary data.</text>
</comment>
<organism evidence="3 4">
    <name type="scientific">Molorchus minor</name>
    <dbReference type="NCBI Taxonomy" id="1323400"/>
    <lineage>
        <taxon>Eukaryota</taxon>
        <taxon>Metazoa</taxon>
        <taxon>Ecdysozoa</taxon>
        <taxon>Arthropoda</taxon>
        <taxon>Hexapoda</taxon>
        <taxon>Insecta</taxon>
        <taxon>Pterygota</taxon>
        <taxon>Neoptera</taxon>
        <taxon>Endopterygota</taxon>
        <taxon>Coleoptera</taxon>
        <taxon>Polyphaga</taxon>
        <taxon>Cucujiformia</taxon>
        <taxon>Chrysomeloidea</taxon>
        <taxon>Cerambycidae</taxon>
        <taxon>Lamiinae</taxon>
        <taxon>Monochamini</taxon>
        <taxon>Molorchus</taxon>
    </lineage>
</organism>
<dbReference type="EMBL" id="JAPWTJ010001145">
    <property type="protein sequence ID" value="KAJ8973597.1"/>
    <property type="molecule type" value="Genomic_DNA"/>
</dbReference>
<dbReference type="InterPro" id="IPR000873">
    <property type="entry name" value="AMP-dep_synth/lig_dom"/>
</dbReference>
<protein>
    <recommendedName>
        <fullName evidence="2">AMP-dependent synthetase/ligase domain-containing protein</fullName>
    </recommendedName>
</protein>
<reference evidence="3" key="1">
    <citation type="journal article" date="2023" name="Insect Mol. Biol.">
        <title>Genome sequencing provides insights into the evolution of gene families encoding plant cell wall-degrading enzymes in longhorned beetles.</title>
        <authorList>
            <person name="Shin N.R."/>
            <person name="Okamura Y."/>
            <person name="Kirsch R."/>
            <person name="Pauchet Y."/>
        </authorList>
    </citation>
    <scope>NUCLEOTIDE SEQUENCE</scope>
    <source>
        <strain evidence="3">MMC_N1</strain>
    </source>
</reference>
<proteinExistence type="inferred from homology"/>
<feature type="domain" description="AMP-dependent synthetase/ligase" evidence="2">
    <location>
        <begin position="15"/>
        <end position="118"/>
    </location>
</feature>
<dbReference type="PANTHER" id="PTHR43201">
    <property type="entry name" value="ACYL-COA SYNTHETASE"/>
    <property type="match status" value="1"/>
</dbReference>
<evidence type="ECO:0000259" key="2">
    <source>
        <dbReference type="Pfam" id="PF00501"/>
    </source>
</evidence>
<name>A0ABQ9J7U9_9CUCU</name>
<sequence>MVIRRHNIAHIAPTSPVPTIYSKLIDEYEKTLKNKRTDVRKQLQNDVRLMMSGSAPLPTPLYEKWLEISGHKLLERYGMTEIGMCLSNEYDSDRLPGYVGVPLPGVSVRLSENIDGNYKTILECTNKDGKLSFVKESNEKYNWRIAR</sequence>
<dbReference type="SUPFAM" id="SSF56801">
    <property type="entry name" value="Acetyl-CoA synthetase-like"/>
    <property type="match status" value="1"/>
</dbReference>
<keyword evidence="4" id="KW-1185">Reference proteome</keyword>
<dbReference type="InterPro" id="IPR042099">
    <property type="entry name" value="ANL_N_sf"/>
</dbReference>
<dbReference type="Proteomes" id="UP001162164">
    <property type="component" value="Unassembled WGS sequence"/>
</dbReference>
<dbReference type="Gene3D" id="3.40.50.12780">
    <property type="entry name" value="N-terminal domain of ligase-like"/>
    <property type="match status" value="1"/>
</dbReference>
<gene>
    <name evidence="3" type="ORF">NQ317_010034</name>
</gene>
<dbReference type="PANTHER" id="PTHR43201:SF8">
    <property type="entry name" value="ACYL-COA SYNTHETASE FAMILY MEMBER 3"/>
    <property type="match status" value="1"/>
</dbReference>
<evidence type="ECO:0000313" key="4">
    <source>
        <dbReference type="Proteomes" id="UP001162164"/>
    </source>
</evidence>